<sequence>MVPPDSGQSVYRYPVRLNFEITDRTVPANRNVGFWVGLSPDGPWENFSPVLPLSAVVPKLLNKQAIAFEVIMRNSKKHAILRSLALLVNDADIKLEVSLFSSLSLSSSVLNTGTSSPVTVTEEVFENQRCLPVSGKSSSTRANDPARWSTRDYSYSSKVRNKQLFIFSIV</sequence>
<dbReference type="AlphaFoldDB" id="A0A427ACT9"/>
<organism evidence="1 2">
    <name type="scientific">Ensete ventricosum</name>
    <name type="common">Abyssinian banana</name>
    <name type="synonym">Musa ensete</name>
    <dbReference type="NCBI Taxonomy" id="4639"/>
    <lineage>
        <taxon>Eukaryota</taxon>
        <taxon>Viridiplantae</taxon>
        <taxon>Streptophyta</taxon>
        <taxon>Embryophyta</taxon>
        <taxon>Tracheophyta</taxon>
        <taxon>Spermatophyta</taxon>
        <taxon>Magnoliopsida</taxon>
        <taxon>Liliopsida</taxon>
        <taxon>Zingiberales</taxon>
        <taxon>Musaceae</taxon>
        <taxon>Ensete</taxon>
    </lineage>
</organism>
<proteinExistence type="predicted"/>
<accession>A0A427ACT9</accession>
<gene>
    <name evidence="1" type="ORF">B296_00005983</name>
</gene>
<protein>
    <submittedName>
        <fullName evidence="1">Uncharacterized protein</fullName>
    </submittedName>
</protein>
<evidence type="ECO:0000313" key="2">
    <source>
        <dbReference type="Proteomes" id="UP000287651"/>
    </source>
</evidence>
<dbReference type="EMBL" id="AMZH03002895">
    <property type="protein sequence ID" value="RRT74043.1"/>
    <property type="molecule type" value="Genomic_DNA"/>
</dbReference>
<comment type="caution">
    <text evidence="1">The sequence shown here is derived from an EMBL/GenBank/DDBJ whole genome shotgun (WGS) entry which is preliminary data.</text>
</comment>
<reference evidence="1 2" key="1">
    <citation type="journal article" date="2014" name="Agronomy (Basel)">
        <title>A Draft Genome Sequence for Ensete ventricosum, the Drought-Tolerant Tree Against Hunger.</title>
        <authorList>
            <person name="Harrison J."/>
            <person name="Moore K.A."/>
            <person name="Paszkiewicz K."/>
            <person name="Jones T."/>
            <person name="Grant M."/>
            <person name="Ambacheew D."/>
            <person name="Muzemil S."/>
            <person name="Studholme D.J."/>
        </authorList>
    </citation>
    <scope>NUCLEOTIDE SEQUENCE [LARGE SCALE GENOMIC DNA]</scope>
</reference>
<evidence type="ECO:0000313" key="1">
    <source>
        <dbReference type="EMBL" id="RRT74043.1"/>
    </source>
</evidence>
<dbReference type="Proteomes" id="UP000287651">
    <property type="component" value="Unassembled WGS sequence"/>
</dbReference>
<name>A0A427ACT9_ENSVE</name>